<evidence type="ECO:0000259" key="1">
    <source>
        <dbReference type="SMART" id="SM00760"/>
    </source>
</evidence>
<protein>
    <recommendedName>
        <fullName evidence="1">Chromosomal replication initiator DnaA C-terminal domain-containing protein</fullName>
    </recommendedName>
</protein>
<dbReference type="Gene3D" id="1.10.1750.10">
    <property type="match status" value="1"/>
</dbReference>
<reference evidence="2 3" key="1">
    <citation type="submission" date="2021-08" db="EMBL/GenBank/DDBJ databases">
        <title>Devosia salina sp. nov., isolated from the South China Sea sediment.</title>
        <authorList>
            <person name="Zhou Z."/>
        </authorList>
    </citation>
    <scope>NUCLEOTIDE SEQUENCE [LARGE SCALE GENOMIC DNA]</scope>
    <source>
        <strain evidence="2 3">SCS-3</strain>
    </source>
</reference>
<dbReference type="EMBL" id="CP080590">
    <property type="protein sequence ID" value="QYO77909.1"/>
    <property type="molecule type" value="Genomic_DNA"/>
</dbReference>
<gene>
    <name evidence="2" type="ORF">K1X15_04910</name>
</gene>
<dbReference type="Pfam" id="PF08299">
    <property type="entry name" value="Bac_DnaA_C"/>
    <property type="match status" value="1"/>
</dbReference>
<dbReference type="RefSeq" id="WP_220306369.1">
    <property type="nucleotide sequence ID" value="NZ_CP080590.1"/>
</dbReference>
<accession>A0ABX8WGA6</accession>
<dbReference type="InterPro" id="IPR013159">
    <property type="entry name" value="DnaA_C"/>
</dbReference>
<dbReference type="SUPFAM" id="SSF48295">
    <property type="entry name" value="TrpR-like"/>
    <property type="match status" value="1"/>
</dbReference>
<evidence type="ECO:0000313" key="3">
    <source>
        <dbReference type="Proteomes" id="UP000825799"/>
    </source>
</evidence>
<feature type="domain" description="Chromosomal replication initiator DnaA C-terminal" evidence="1">
    <location>
        <begin position="23"/>
        <end position="92"/>
    </location>
</feature>
<dbReference type="Proteomes" id="UP000825799">
    <property type="component" value="Chromosome"/>
</dbReference>
<sequence length="117" mass="12778">MHAERQAASRAQFPSPIFREHTAVERVVSLVSEHCEVPVTLILSTARGRLGIARSRQLAMYLAHVMLGESLSAVGAAFGRDRTTVSYACGLIEDMRDDPAFDAEVSVLEQQVQGEAH</sequence>
<keyword evidence="3" id="KW-1185">Reference proteome</keyword>
<dbReference type="CDD" id="cd06571">
    <property type="entry name" value="Bac_DnaA_C"/>
    <property type="match status" value="1"/>
</dbReference>
<dbReference type="SMART" id="SM00760">
    <property type="entry name" value="Bac_DnaA_C"/>
    <property type="match status" value="1"/>
</dbReference>
<name>A0ABX8WGA6_9HYPH</name>
<dbReference type="InterPro" id="IPR010921">
    <property type="entry name" value="Trp_repressor/repl_initiator"/>
</dbReference>
<organism evidence="2 3">
    <name type="scientific">Devosia salina</name>
    <dbReference type="NCBI Taxonomy" id="2860336"/>
    <lineage>
        <taxon>Bacteria</taxon>
        <taxon>Pseudomonadati</taxon>
        <taxon>Pseudomonadota</taxon>
        <taxon>Alphaproteobacteria</taxon>
        <taxon>Hyphomicrobiales</taxon>
        <taxon>Devosiaceae</taxon>
        <taxon>Devosia</taxon>
    </lineage>
</organism>
<proteinExistence type="predicted"/>
<evidence type="ECO:0000313" key="2">
    <source>
        <dbReference type="EMBL" id="QYO77909.1"/>
    </source>
</evidence>